<reference evidence="2 3" key="1">
    <citation type="submission" date="2018-05" db="EMBL/GenBank/DDBJ databases">
        <title>Genomic Encyclopedia of Type Strains, Phase IV (KMG-IV): sequencing the most valuable type-strain genomes for metagenomic binning, comparative biology and taxonomic classification.</title>
        <authorList>
            <person name="Goeker M."/>
        </authorList>
    </citation>
    <scope>NUCLEOTIDE SEQUENCE [LARGE SCALE GENOMIC DNA]</scope>
    <source>
        <strain evidence="2 3">DSM 566</strain>
    </source>
</reference>
<dbReference type="OrthoDB" id="256753at2"/>
<comment type="caution">
    <text evidence="2">The sequence shown here is derived from an EMBL/GenBank/DDBJ whole genome shotgun (WGS) entry which is preliminary data.</text>
</comment>
<accession>A0A318GVF9</accession>
<dbReference type="Pfam" id="PF15887">
    <property type="entry name" value="Peptidase_Mx"/>
    <property type="match status" value="1"/>
</dbReference>
<dbReference type="InterPro" id="IPR011201">
    <property type="entry name" value="Zinc-ribbon_6_bact"/>
</dbReference>
<protein>
    <recommendedName>
        <fullName evidence="1">Zinc-ribbon domain-containing protein</fullName>
    </recommendedName>
</protein>
<keyword evidence="3" id="KW-1185">Reference proteome</keyword>
<dbReference type="EMBL" id="QJJS01000023">
    <property type="protein sequence ID" value="PXW92768.1"/>
    <property type="molecule type" value="Genomic_DNA"/>
</dbReference>
<evidence type="ECO:0000313" key="2">
    <source>
        <dbReference type="EMBL" id="PXW92768.1"/>
    </source>
</evidence>
<dbReference type="Proteomes" id="UP000247811">
    <property type="component" value="Unassembled WGS sequence"/>
</dbReference>
<dbReference type="InterPro" id="IPR031321">
    <property type="entry name" value="UCP012641"/>
</dbReference>
<dbReference type="RefSeq" id="WP_110402283.1">
    <property type="nucleotide sequence ID" value="NZ_QJJS01000023.1"/>
</dbReference>
<dbReference type="Pfam" id="PF10005">
    <property type="entry name" value="Zn_ribbon_DZR_6"/>
    <property type="match status" value="1"/>
</dbReference>
<name>A0A318GVF9_9BURK</name>
<sequence length="399" mass="44099">MNSFLAALRRQFSAVLDASRSPAAPARSMTRGARSFHCVCGQAVFFDNSRCLACGRELGLVVSLRRVVSLQVRGEGLEGLGEAAGQRFVRCDNSRLAAACNWLIPAAERDGRGRRPLHCAACRLNRTIPDLALPANAQAWARIEAAKRRLVSQLLGLGLPVASRLPDAGAEDLERGLAFDFLREWPGGPPVLTGHAGGIITLDVEEADDVERERTRTLLHEHYRTVLGHLRHEVGHYYWDRLVADGPWLEAFRTLFGDERVSYRDALQRHYDQGPTPDWPQRHVSAYASSHPWEDWAETWAHYLHITDGLDTALSFGLDAGDVRLDLTPFPASALDTADPAFLQLINAWVELSGVLNEVARSLGQPDLYPFVLGVPAVRKLHLVHRVVQAQALQAGRAD</sequence>
<proteinExistence type="predicted"/>
<evidence type="ECO:0000313" key="3">
    <source>
        <dbReference type="Proteomes" id="UP000247811"/>
    </source>
</evidence>
<dbReference type="AlphaFoldDB" id="A0A318GVF9"/>
<feature type="domain" description="Zinc-ribbon" evidence="1">
    <location>
        <begin position="36"/>
        <end position="132"/>
    </location>
</feature>
<dbReference type="PIRSF" id="PIRSF012641">
    <property type="entry name" value="UCP012641"/>
    <property type="match status" value="1"/>
</dbReference>
<organism evidence="2 3">
    <name type="scientific">Sphaerotilus hippei</name>
    <dbReference type="NCBI Taxonomy" id="744406"/>
    <lineage>
        <taxon>Bacteria</taxon>
        <taxon>Pseudomonadati</taxon>
        <taxon>Pseudomonadota</taxon>
        <taxon>Betaproteobacteria</taxon>
        <taxon>Burkholderiales</taxon>
        <taxon>Sphaerotilaceae</taxon>
        <taxon>Sphaerotilus</taxon>
    </lineage>
</organism>
<gene>
    <name evidence="2" type="ORF">C7444_12319</name>
</gene>
<evidence type="ECO:0000259" key="1">
    <source>
        <dbReference type="Pfam" id="PF10005"/>
    </source>
</evidence>